<dbReference type="PaxDb" id="8022-A0A060W480"/>
<proteinExistence type="predicted"/>
<reference evidence="3" key="2">
    <citation type="submission" date="2014-03" db="EMBL/GenBank/DDBJ databases">
        <authorList>
            <person name="Genoscope - CEA"/>
        </authorList>
    </citation>
    <scope>NUCLEOTIDE SEQUENCE</scope>
</reference>
<sequence length="295" mass="32933">MELPLGGPALRHYTRSRPRPHRQNQHLRPSRLQESVVDNENGVPNHMGRVDEGVEEFFTKRNESEEPPITEQEVEVAPASAAPCPAPSRTLRRKLGEFFTLKKRRAVKSEGSQEGKAKKTSIADLIRPLREATRAEKDQVKENEKVKEKESVDDSFVTGDPVEAETPPDGPTPLRGEALPRRALREGKSQSLILLSGSAANTGNTKNTAQGKFQKHSSDSHHGFEQRLQLMLQRIGVSKAQPGETQVCMCIYLSVYVVVCLYGKRKTSYSILQSQEGEMKKAESEGKSFYSYNTC</sequence>
<feature type="compositionally biased region" description="Basic residues" evidence="1">
    <location>
        <begin position="12"/>
        <end position="29"/>
    </location>
</feature>
<feature type="region of interest" description="Disordered" evidence="1">
    <location>
        <begin position="199"/>
        <end position="219"/>
    </location>
</feature>
<accession>A0A060W480</accession>
<reference evidence="3" key="1">
    <citation type="journal article" date="2014" name="Nat. Commun.">
        <title>The rainbow trout genome provides novel insights into evolution after whole-genome duplication in vertebrates.</title>
        <authorList>
            <person name="Berthelot C."/>
            <person name="Brunet F."/>
            <person name="Chalopin D."/>
            <person name="Juanchich A."/>
            <person name="Bernard M."/>
            <person name="Noel B."/>
            <person name="Bento P."/>
            <person name="Da Silva C."/>
            <person name="Labadie K."/>
            <person name="Alberti A."/>
            <person name="Aury J.M."/>
            <person name="Louis A."/>
            <person name="Dehais P."/>
            <person name="Bardou P."/>
            <person name="Montfort J."/>
            <person name="Klopp C."/>
            <person name="Cabau C."/>
            <person name="Gaspin C."/>
            <person name="Thorgaard G.H."/>
            <person name="Boussaha M."/>
            <person name="Quillet E."/>
            <person name="Guyomard R."/>
            <person name="Galiana D."/>
            <person name="Bobe J."/>
            <person name="Volff J.N."/>
            <person name="Genet C."/>
            <person name="Wincker P."/>
            <person name="Jaillon O."/>
            <person name="Roest Crollius H."/>
            <person name="Guiguen Y."/>
        </authorList>
    </citation>
    <scope>NUCLEOTIDE SEQUENCE [LARGE SCALE GENOMIC DNA]</scope>
</reference>
<dbReference type="STRING" id="8022.A0A060W480"/>
<dbReference type="EMBL" id="FR904391">
    <property type="protein sequence ID" value="CDQ61912.1"/>
    <property type="molecule type" value="Genomic_DNA"/>
</dbReference>
<feature type="domain" description="CARMIL C-terminal" evidence="2">
    <location>
        <begin position="1"/>
        <end position="108"/>
    </location>
</feature>
<feature type="region of interest" description="Disordered" evidence="1">
    <location>
        <begin position="62"/>
        <end position="88"/>
    </location>
</feature>
<evidence type="ECO:0000313" key="3">
    <source>
        <dbReference type="EMBL" id="CDQ61912.1"/>
    </source>
</evidence>
<feature type="compositionally biased region" description="Basic and acidic residues" evidence="1">
    <location>
        <begin position="133"/>
        <end position="152"/>
    </location>
</feature>
<name>A0A060W480_ONCMY</name>
<feature type="compositionally biased region" description="Polar residues" evidence="1">
    <location>
        <begin position="199"/>
        <end position="211"/>
    </location>
</feature>
<dbReference type="Proteomes" id="UP000193380">
    <property type="component" value="Unassembled WGS sequence"/>
</dbReference>
<protein>
    <recommendedName>
        <fullName evidence="2">CARMIL C-terminal domain-containing protein</fullName>
    </recommendedName>
</protein>
<feature type="region of interest" description="Disordered" evidence="1">
    <location>
        <begin position="133"/>
        <end position="177"/>
    </location>
</feature>
<feature type="compositionally biased region" description="Acidic residues" evidence="1">
    <location>
        <begin position="65"/>
        <end position="74"/>
    </location>
</feature>
<feature type="region of interest" description="Disordered" evidence="1">
    <location>
        <begin position="1"/>
        <end position="50"/>
    </location>
</feature>
<organism evidence="3 4">
    <name type="scientific">Oncorhynchus mykiss</name>
    <name type="common">Rainbow trout</name>
    <name type="synonym">Salmo gairdneri</name>
    <dbReference type="NCBI Taxonomy" id="8022"/>
    <lineage>
        <taxon>Eukaryota</taxon>
        <taxon>Metazoa</taxon>
        <taxon>Chordata</taxon>
        <taxon>Craniata</taxon>
        <taxon>Vertebrata</taxon>
        <taxon>Euteleostomi</taxon>
        <taxon>Actinopterygii</taxon>
        <taxon>Neopterygii</taxon>
        <taxon>Teleostei</taxon>
        <taxon>Protacanthopterygii</taxon>
        <taxon>Salmoniformes</taxon>
        <taxon>Salmonidae</taxon>
        <taxon>Salmoninae</taxon>
        <taxon>Oncorhynchus</taxon>
    </lineage>
</organism>
<dbReference type="Pfam" id="PF16000">
    <property type="entry name" value="CARMIL_C"/>
    <property type="match status" value="1"/>
</dbReference>
<evidence type="ECO:0000256" key="1">
    <source>
        <dbReference type="SAM" id="MobiDB-lite"/>
    </source>
</evidence>
<evidence type="ECO:0000313" key="4">
    <source>
        <dbReference type="Proteomes" id="UP000193380"/>
    </source>
</evidence>
<evidence type="ECO:0000259" key="2">
    <source>
        <dbReference type="Pfam" id="PF16000"/>
    </source>
</evidence>
<gene>
    <name evidence="3" type="ORF">GSONMT00066113001</name>
</gene>
<dbReference type="InterPro" id="IPR031943">
    <property type="entry name" value="CARMIL_C"/>
</dbReference>
<dbReference type="AlphaFoldDB" id="A0A060W480"/>